<sequence length="369" mass="39858">MAAQTAAPQGAPAGAPPAQQGGGNPFWEVTNLFAQKNKQGAVSSLTLDASTHDGGGQINAGNFLRGLRLIVRSSGGAGGTVAADAPLNLFKRLGIENTDGAEILYNVIGGYAYGQRQRYMRPWLQDPTTAFDYSATVNPSFTLFLQPEVRQQLGVLENTDVRSQYAWNQTIETVGNVLGAPTTAPAVSVTPYCDMWAQPDQQDLEGVPNQRIPAGANLQTKTRHQTFTLNAAGSDNNFLSTMTGNAVRCAILIVRDSTGARQDYLSDPIQWQLDSRNLGTLSPDVVFQWMQDHYSSYGGRSRPTGVYVFPRFYSPGVMYGQGWLYTANSTSLYWESSTLSTGANLPGTVELLQEEVYAVGPVDPSLIDL</sequence>
<evidence type="ECO:0000313" key="2">
    <source>
        <dbReference type="EMBL" id="TNC19068.1"/>
    </source>
</evidence>
<feature type="region of interest" description="Disordered" evidence="1">
    <location>
        <begin position="1"/>
        <end position="26"/>
    </location>
</feature>
<dbReference type="RefSeq" id="WP_139100718.1">
    <property type="nucleotide sequence ID" value="NZ_VDFW01000055.1"/>
</dbReference>
<protein>
    <submittedName>
        <fullName evidence="2">Uncharacterized protein</fullName>
    </submittedName>
</protein>
<reference evidence="2 3" key="1">
    <citation type="submission" date="2019-06" db="EMBL/GenBank/DDBJ databases">
        <title>Amycolatopsis alkalitolerans sp. nov., isolated from Gastrodia elata Blume.</title>
        <authorList>
            <person name="Narsing Rao M.P."/>
            <person name="Li W.J."/>
        </authorList>
    </citation>
    <scope>NUCLEOTIDE SEQUENCE [LARGE SCALE GENOMIC DNA]</scope>
    <source>
        <strain evidence="2 3">SYSUP0005</strain>
    </source>
</reference>
<keyword evidence="3" id="KW-1185">Reference proteome</keyword>
<accession>A0A5C4LS35</accession>
<dbReference type="AlphaFoldDB" id="A0A5C4LS35"/>
<dbReference type="EMBL" id="VDFW01000055">
    <property type="protein sequence ID" value="TNC19068.1"/>
    <property type="molecule type" value="Genomic_DNA"/>
</dbReference>
<feature type="compositionally biased region" description="Low complexity" evidence="1">
    <location>
        <begin position="1"/>
        <end position="19"/>
    </location>
</feature>
<evidence type="ECO:0000256" key="1">
    <source>
        <dbReference type="SAM" id="MobiDB-lite"/>
    </source>
</evidence>
<proteinExistence type="predicted"/>
<name>A0A5C4LS35_9PSEU</name>
<comment type="caution">
    <text evidence="2">The sequence shown here is derived from an EMBL/GenBank/DDBJ whole genome shotgun (WGS) entry which is preliminary data.</text>
</comment>
<organism evidence="2 3">
    <name type="scientific">Amycolatopsis alkalitolerans</name>
    <dbReference type="NCBI Taxonomy" id="2547244"/>
    <lineage>
        <taxon>Bacteria</taxon>
        <taxon>Bacillati</taxon>
        <taxon>Actinomycetota</taxon>
        <taxon>Actinomycetes</taxon>
        <taxon>Pseudonocardiales</taxon>
        <taxon>Pseudonocardiaceae</taxon>
        <taxon>Amycolatopsis</taxon>
    </lineage>
</organism>
<gene>
    <name evidence="2" type="ORF">FG385_32905</name>
</gene>
<dbReference type="OrthoDB" id="5181013at2"/>
<dbReference type="Proteomes" id="UP000305546">
    <property type="component" value="Unassembled WGS sequence"/>
</dbReference>
<evidence type="ECO:0000313" key="3">
    <source>
        <dbReference type="Proteomes" id="UP000305546"/>
    </source>
</evidence>